<accession>A0A9K3PF41</accession>
<feature type="domain" description="RNA polymerase II assembly factor Rtp1 C-terminal" evidence="2">
    <location>
        <begin position="847"/>
        <end position="988"/>
    </location>
</feature>
<gene>
    <name evidence="3" type="ORF">IV203_032604</name>
</gene>
<proteinExistence type="predicted"/>
<reference evidence="3" key="2">
    <citation type="submission" date="2021-04" db="EMBL/GenBank/DDBJ databases">
        <authorList>
            <person name="Podell S."/>
        </authorList>
    </citation>
    <scope>NUCLEOTIDE SEQUENCE</scope>
    <source>
        <strain evidence="3">Hildebrandi</strain>
    </source>
</reference>
<evidence type="ECO:0000259" key="2">
    <source>
        <dbReference type="Pfam" id="PF10363"/>
    </source>
</evidence>
<name>A0A9K3PF41_9STRA</name>
<feature type="compositionally biased region" description="Basic and acidic residues" evidence="1">
    <location>
        <begin position="1311"/>
        <end position="1329"/>
    </location>
</feature>
<protein>
    <submittedName>
        <fullName evidence="3">Nuclear transport of RNA pol II C-terminus 1 domain containing protein</fullName>
    </submittedName>
</protein>
<dbReference type="GO" id="GO:0009306">
    <property type="term" value="P:protein secretion"/>
    <property type="evidence" value="ECO:0007669"/>
    <property type="project" value="TreeGrafter"/>
</dbReference>
<organism evidence="3 4">
    <name type="scientific">Nitzschia inconspicua</name>
    <dbReference type="NCBI Taxonomy" id="303405"/>
    <lineage>
        <taxon>Eukaryota</taxon>
        <taxon>Sar</taxon>
        <taxon>Stramenopiles</taxon>
        <taxon>Ochrophyta</taxon>
        <taxon>Bacillariophyta</taxon>
        <taxon>Bacillariophyceae</taxon>
        <taxon>Bacillariophycidae</taxon>
        <taxon>Bacillariales</taxon>
        <taxon>Bacillariaceae</taxon>
        <taxon>Nitzschia</taxon>
    </lineage>
</organism>
<dbReference type="InterPro" id="IPR019451">
    <property type="entry name" value="Rtp1_C1"/>
</dbReference>
<evidence type="ECO:0000313" key="3">
    <source>
        <dbReference type="EMBL" id="KAG7345073.1"/>
    </source>
</evidence>
<dbReference type="OrthoDB" id="39591at2759"/>
<feature type="region of interest" description="Disordered" evidence="1">
    <location>
        <begin position="1308"/>
        <end position="1329"/>
    </location>
</feature>
<dbReference type="Pfam" id="PF10363">
    <property type="entry name" value="RTP1_C1"/>
    <property type="match status" value="1"/>
</dbReference>
<dbReference type="PANTHER" id="PTHR20959">
    <property type="entry name" value="TRANSPORT AND GOLGI ORGANIZATION PROTEIN 6 FAMILY MEMBER"/>
    <property type="match status" value="1"/>
</dbReference>
<evidence type="ECO:0000313" key="4">
    <source>
        <dbReference type="Proteomes" id="UP000693970"/>
    </source>
</evidence>
<dbReference type="EMBL" id="JAGRRH010000022">
    <property type="protein sequence ID" value="KAG7345073.1"/>
    <property type="molecule type" value="Genomic_DNA"/>
</dbReference>
<evidence type="ECO:0000256" key="1">
    <source>
        <dbReference type="SAM" id="MobiDB-lite"/>
    </source>
</evidence>
<sequence>MTSQTPVAADINAERAEALASRTMNVFQGVINFLRDEFAVSKQAANATTSQRNESSPWVSSLFSRMVQSGLADQVQNIQEQEPRGQNIDFHIHTYIDCEMPSIESKDEREQLIYNILLPLMHSLTRCYEVLDGLPQTLLHPENAPPPSNDGRKKSNKPLPPRGMLSLQNYTDVACLLEFAVCIGILPALEEHIVSSLDERVRYQLPKSLAGRIPRASLLWGYEWMQKRQQNMLKKKHDVLMDLAVAIAHLVLLDRFRPMLLPRHLTDIYAALFQAEQLSNDAFVSRNCDSLLQALGVTPNAEPPDVRPATVDTMFQAKAYQTLLLQGTKSPKWLRRRVSPLLTQLASHNFAAILNVFVPLQERTQFLASCQRLGNAMVEQSHEDPEMQQKLCQQLLELLTVACPKTEKSTKQPSLATEIPPRSMAVIQTAWAMIDHFPDSVVESNMLQKWKQALDIECIENEGHETSTTIHATIRQLGALCSCVPTHSQRSSIARFLGRLLHPSLMSPILRVACTSTVVLSPVRLDAERTLLSLTMASSTMAGIKRHEQIIEAWIFAIMPINCDVTGEFCIEMQCIDKKGDNELERLRVDRRRHEGGIHITDIVSQTTSRAQFFVNKILALLVPSLSGNKETQSVEDDITKNLKGLPSSVFRFLLHQNLAVSTSPSARLTASILLPILCERFSEEQLLFGNQEDARELFDLIHHVLLEVKASQNDQTDLYIKPGDEDLFNELSDLIDSARGETLSSIASLVLSMLIAVLEMGSKHRSTAEEELLQGFLPTLTDLSYYPNDSTDMSRDEVAAMADMASYAMTLISSRKAIFAVPRANEVDYHSTEGLSLETKLRKIVKEAENDLKSTQPPLRARGMVSLGRLARGFSGALPKECVPSIVKELDADGNVLKSERHFLIVEILRLCTMALADSESYVFLAAVQTIVALCDLDPHNIIPLIATGIVRGQLELRNDKEESRIILSDEQRLKLTEALIFAIRRRAVTEEYFPMLVNGMLGRNDVHSSISWTKVDTDVVDAISIQRETTEFFSMKKQMNEDELSIKEKLEEQDLRLRTGGPIFEVEECEAVRSTRISVLAELVAASSPSVVAPYCHEFVPLCIDALQLDTSRLVTRAAALLARELYSCLLREAEDFVSFLEIQDSMGSSESAVSIPLAKATSSAREDQLNTAMKVYIRGVDATSRNHITDVTTNARCMEATFNRYTKLNDNNNEKGVVETVKEKVKDVAGNVKDKAVSAKDFVKEKAIDTKDYVKDKASSAKDKIKDVAGDVKDAVVGGEETADDLLHKAGDKWDDATDTIGDAVDDSQERISDAVGDATDRVESAKKDIGDAAEKAFEENKNQN</sequence>
<dbReference type="PANTHER" id="PTHR20959:SF1">
    <property type="entry name" value="TRANSPORT AND GOLGI ORGANIZATION PROTEIN 6 HOMOLOG"/>
    <property type="match status" value="1"/>
</dbReference>
<feature type="region of interest" description="Disordered" evidence="1">
    <location>
        <begin position="138"/>
        <end position="161"/>
    </location>
</feature>
<comment type="caution">
    <text evidence="3">The sequence shown here is derived from an EMBL/GenBank/DDBJ whole genome shotgun (WGS) entry which is preliminary data.</text>
</comment>
<dbReference type="Proteomes" id="UP000693970">
    <property type="component" value="Unassembled WGS sequence"/>
</dbReference>
<reference evidence="3" key="1">
    <citation type="journal article" date="2021" name="Sci. Rep.">
        <title>Diploid genomic architecture of Nitzschia inconspicua, an elite biomass production diatom.</title>
        <authorList>
            <person name="Oliver A."/>
            <person name="Podell S."/>
            <person name="Pinowska A."/>
            <person name="Traller J.C."/>
            <person name="Smith S.R."/>
            <person name="McClure R."/>
            <person name="Beliaev A."/>
            <person name="Bohutskyi P."/>
            <person name="Hill E.A."/>
            <person name="Rabines A."/>
            <person name="Zheng H."/>
            <person name="Allen L.Z."/>
            <person name="Kuo A."/>
            <person name="Grigoriev I.V."/>
            <person name="Allen A.E."/>
            <person name="Hazlebeck D."/>
            <person name="Allen E.E."/>
        </authorList>
    </citation>
    <scope>NUCLEOTIDE SEQUENCE</scope>
    <source>
        <strain evidence="3">Hildebrandi</strain>
    </source>
</reference>
<dbReference type="InterPro" id="IPR039600">
    <property type="entry name" value="TANGO6/Rtp1"/>
</dbReference>
<keyword evidence="4" id="KW-1185">Reference proteome</keyword>